<evidence type="ECO:0000313" key="2">
    <source>
        <dbReference type="EMBL" id="BBM83520.1"/>
    </source>
</evidence>
<dbReference type="EMBL" id="AP019860">
    <property type="protein sequence ID" value="BBM83520.1"/>
    <property type="molecule type" value="Genomic_DNA"/>
</dbReference>
<sequence length="92" mass="10999">MKYLTIILCAMFMLVGCTCKKYDSQQNVSPVVQSDADHSDHDDHSDDNGHAHNHDHNHDKAKDVDYKRNRYNYDYHRDYTNRLHYYNRGRLP</sequence>
<feature type="compositionally biased region" description="Basic and acidic residues" evidence="1">
    <location>
        <begin position="35"/>
        <end position="67"/>
    </location>
</feature>
<dbReference type="RefSeq" id="WP_151967716.1">
    <property type="nucleotide sequence ID" value="NZ_AP019860.1"/>
</dbReference>
<evidence type="ECO:0008006" key="4">
    <source>
        <dbReference type="Google" id="ProtNLM"/>
    </source>
</evidence>
<dbReference type="KEGG" id="uam:UABAM_01872"/>
<keyword evidence="3" id="KW-1185">Reference proteome</keyword>
<dbReference type="Proteomes" id="UP000326354">
    <property type="component" value="Chromosome"/>
</dbReference>
<protein>
    <recommendedName>
        <fullName evidence="4">Lipoprotein</fullName>
    </recommendedName>
</protein>
<evidence type="ECO:0000256" key="1">
    <source>
        <dbReference type="SAM" id="MobiDB-lite"/>
    </source>
</evidence>
<accession>A0A5S9IM15</accession>
<dbReference type="PROSITE" id="PS51257">
    <property type="entry name" value="PROKAR_LIPOPROTEIN"/>
    <property type="match status" value="1"/>
</dbReference>
<name>A0A5S9IM15_UABAM</name>
<evidence type="ECO:0000313" key="3">
    <source>
        <dbReference type="Proteomes" id="UP000326354"/>
    </source>
</evidence>
<organism evidence="2 3">
    <name type="scientific">Uabimicrobium amorphum</name>
    <dbReference type="NCBI Taxonomy" id="2596890"/>
    <lineage>
        <taxon>Bacteria</taxon>
        <taxon>Pseudomonadati</taxon>
        <taxon>Planctomycetota</taxon>
        <taxon>Candidatus Uabimicrobiia</taxon>
        <taxon>Candidatus Uabimicrobiales</taxon>
        <taxon>Candidatus Uabimicrobiaceae</taxon>
        <taxon>Candidatus Uabimicrobium</taxon>
    </lineage>
</organism>
<feature type="region of interest" description="Disordered" evidence="1">
    <location>
        <begin position="28"/>
        <end position="67"/>
    </location>
</feature>
<gene>
    <name evidence="2" type="ORF">UABAM_01872</name>
</gene>
<reference evidence="2 3" key="1">
    <citation type="submission" date="2019-08" db="EMBL/GenBank/DDBJ databases">
        <title>Complete genome sequence of Candidatus Uab amorphum.</title>
        <authorList>
            <person name="Shiratori T."/>
            <person name="Suzuki S."/>
            <person name="Kakizawa Y."/>
            <person name="Ishida K."/>
        </authorList>
    </citation>
    <scope>NUCLEOTIDE SEQUENCE [LARGE SCALE GENOMIC DNA]</scope>
    <source>
        <strain evidence="2 3">SRT547</strain>
    </source>
</reference>
<dbReference type="AlphaFoldDB" id="A0A5S9IM15"/>
<proteinExistence type="predicted"/>